<dbReference type="InterPro" id="IPR007193">
    <property type="entry name" value="Upf2/Nmd2_C"/>
</dbReference>
<dbReference type="InterPro" id="IPR039762">
    <property type="entry name" value="Nmd2/UPF2"/>
</dbReference>
<feature type="region of interest" description="Disordered" evidence="3">
    <location>
        <begin position="1035"/>
        <end position="1056"/>
    </location>
</feature>
<feature type="domain" description="MIF4G" evidence="4">
    <location>
        <begin position="501"/>
        <end position="694"/>
    </location>
</feature>
<dbReference type="PANTHER" id="PTHR12839">
    <property type="entry name" value="NONSENSE-MEDIATED MRNA DECAY PROTEIN 2 UP-FRAMESHIFT SUPPRESSOR 2"/>
    <property type="match status" value="1"/>
</dbReference>
<reference evidence="5" key="1">
    <citation type="submission" date="2014-02" db="EMBL/GenBank/DDBJ databases">
        <authorList>
            <person name="Genoscope - CEA"/>
        </authorList>
    </citation>
    <scope>NUCLEOTIDE SEQUENCE</scope>
    <source>
        <strain evidence="5">LS3</strain>
    </source>
</reference>
<feature type="compositionally biased region" description="Acidic residues" evidence="3">
    <location>
        <begin position="972"/>
        <end position="981"/>
    </location>
</feature>
<protein>
    <submittedName>
        <fullName evidence="5">ARAD1D48532p</fullName>
    </submittedName>
</protein>
<sequence length="1140" mass="130420">MTTDPKSVRGARRKVLKELNRSVWDGAKDVFPLAEVLDTSLKRNTAFIKRCKVGLNEDQQSTLLKEIASLSLERYISEIVADFSEGLVKCKSSAELFVGVEVASALHQRFGPSISCAILSAMLRSIQSTNPDVFAGLTDEARAREINARSDRNRIVMRVIIELWLVDVFRYSTDPGVYKYEVPAWALQKTSSGTVLSPPMATLKHILHFDTEGFATSGIAISVVKAYGSLLLGLTKDEKAQEDANGDKIPSSPSTKGSLVSPEEQQRFMALYTAYTRAFQDRIVEVAKKLRRMERGNEQAYIRTGKVLADRKERYESLMRHAEGLWDACKTLSDLLSIEMPQVRFTNETEEEMLIRKGGTVFKDSDGGIWDDDEQKNFYENVTDIRKLLEAQLAEEENKEAVPEEEPDLNDDYDDVESVKSDDEDNRLAQEIENLKPENDQAPPESSPAIGQPSAASNNGPRPASAPGTGASGPRKATPKVNDDSDDEIDDDEFIQAPVEPDRLHYMLMDLSENPNREVVDKVALEFMKIETPGYRKRVIEFFARVRNSDSYKLSFFARFVATLHPLLPDITEGLIGYLNRSFNFLQRRRKNPALFQRQMFNIKFLCELIKFDLVPKFVIFNRFTQLTKTLDDFNALTLVNYLEGCGRYLLRKTATNVLMTKMLRTVETQTSVRRLSYDKKTLLVGAVAYVRPRETTRLSLTVKKRPIIEKYIRHLVYSALEKNTASHVLAQLLKMDWNDTETLTALQKVFTKIHKVNFSNVKHMAWMLVEISKYYPSFVTYVIDGVFESIRRGLEISTFAYNQKRLAEVRYISELFCCGLIEEYNVYETLYLFLSFGHPKGKPIPGVLSSIDPPNDFFRIRLICSLLEVPDTAKKLHVNKDKLDLFLANFEFYLFTKDKLSMEVEFQLRDTFDLIRPQTGIASNIEEAVRRLYRQIDLTNGGTGQEDESKVQQALMSFQASMGMQNGHGEDESEKEEEMDEQKKAELERRRKAQEEYERRKKNIKAAVEIERDLQNMMLDRGLMLRESGRKMQFQEPVPSTNGGSSGTLPPVSVQGGRMRYSLMTKQGTKTNMRAMGIPTETKIAQRVSENIEQRQKENDRIKEYILRYSEQYDSDEDKGSIPRINQPELTSYRYRPKK</sequence>
<evidence type="ECO:0000256" key="2">
    <source>
        <dbReference type="ARBA" id="ARBA00022490"/>
    </source>
</evidence>
<reference evidence="5" key="2">
    <citation type="submission" date="2014-06" db="EMBL/GenBank/DDBJ databases">
        <title>The complete genome of Blastobotrys (Arxula) adeninivorans LS3 - a yeast of biotechnological interest.</title>
        <authorList>
            <person name="Kunze G."/>
            <person name="Gaillardin C."/>
            <person name="Czernicka M."/>
            <person name="Durrens P."/>
            <person name="Martin T."/>
            <person name="Boer E."/>
            <person name="Gabaldon T."/>
            <person name="Cruz J."/>
            <person name="Talla E."/>
            <person name="Marck C."/>
            <person name="Goffeau A."/>
            <person name="Barbe V."/>
            <person name="Baret P."/>
            <person name="Baronian K."/>
            <person name="Beier S."/>
            <person name="Bleykasten C."/>
            <person name="Bode R."/>
            <person name="Casaregola S."/>
            <person name="Despons L."/>
            <person name="Fairhead C."/>
            <person name="Giersberg M."/>
            <person name="Gierski P."/>
            <person name="Hahnel U."/>
            <person name="Hartmann A."/>
            <person name="Jankowska D."/>
            <person name="Jubin C."/>
            <person name="Jung P."/>
            <person name="Lafontaine I."/>
            <person name="Leh-Louis V."/>
            <person name="Lemaire M."/>
            <person name="Marcet-Houben M."/>
            <person name="Mascher M."/>
            <person name="Morel G."/>
            <person name="Richard G.-F."/>
            <person name="Riechen J."/>
            <person name="Sacerdot C."/>
            <person name="Sarkar A."/>
            <person name="Savel G."/>
            <person name="Schacherer J."/>
            <person name="Sherman D."/>
            <person name="Straub M.-L."/>
            <person name="Stein N."/>
            <person name="Thierry A."/>
            <person name="Trautwein-Schult A."/>
            <person name="Westhof E."/>
            <person name="Worch S."/>
            <person name="Dujon B."/>
            <person name="Souciet J.-L."/>
            <person name="Wincker P."/>
            <person name="Scholz U."/>
            <person name="Neuveglise N."/>
        </authorList>
    </citation>
    <scope>NUCLEOTIDE SEQUENCE</scope>
    <source>
        <strain evidence="5">LS3</strain>
    </source>
</reference>
<dbReference type="InterPro" id="IPR003890">
    <property type="entry name" value="MIF4G-like_typ-3"/>
</dbReference>
<dbReference type="PhylomeDB" id="A0A060TJP4"/>
<dbReference type="SMART" id="SM00543">
    <property type="entry name" value="MIF4G"/>
    <property type="match status" value="2"/>
</dbReference>
<feature type="compositionally biased region" description="Acidic residues" evidence="3">
    <location>
        <begin position="394"/>
        <end position="416"/>
    </location>
</feature>
<keyword evidence="2" id="KW-0963">Cytoplasm</keyword>
<dbReference type="Pfam" id="PF02854">
    <property type="entry name" value="MIF4G"/>
    <property type="match status" value="2"/>
</dbReference>
<feature type="region of interest" description="Disordered" evidence="3">
    <location>
        <begin position="964"/>
        <end position="1002"/>
    </location>
</feature>
<evidence type="ECO:0000259" key="4">
    <source>
        <dbReference type="SMART" id="SM00543"/>
    </source>
</evidence>
<feature type="region of interest" description="Disordered" evidence="3">
    <location>
        <begin position="1114"/>
        <end position="1140"/>
    </location>
</feature>
<dbReference type="EMBL" id="HG937694">
    <property type="protein sequence ID" value="CDP39047.1"/>
    <property type="molecule type" value="Genomic_DNA"/>
</dbReference>
<dbReference type="GO" id="GO:0000184">
    <property type="term" value="P:nuclear-transcribed mRNA catabolic process, nonsense-mediated decay"/>
    <property type="evidence" value="ECO:0007669"/>
    <property type="project" value="InterPro"/>
</dbReference>
<feature type="compositionally biased region" description="Basic and acidic residues" evidence="3">
    <location>
        <begin position="982"/>
        <end position="1000"/>
    </location>
</feature>
<dbReference type="GO" id="GO:0005737">
    <property type="term" value="C:cytoplasm"/>
    <property type="evidence" value="ECO:0007669"/>
    <property type="project" value="UniProtKB-SubCell"/>
</dbReference>
<evidence type="ECO:0000256" key="1">
    <source>
        <dbReference type="ARBA" id="ARBA00004496"/>
    </source>
</evidence>
<evidence type="ECO:0000313" key="5">
    <source>
        <dbReference type="EMBL" id="CDP39047.1"/>
    </source>
</evidence>
<dbReference type="GO" id="GO:0035145">
    <property type="term" value="C:exon-exon junction complex"/>
    <property type="evidence" value="ECO:0007669"/>
    <property type="project" value="TreeGrafter"/>
</dbReference>
<dbReference type="InterPro" id="IPR016024">
    <property type="entry name" value="ARM-type_fold"/>
</dbReference>
<evidence type="ECO:0000256" key="3">
    <source>
        <dbReference type="SAM" id="MobiDB-lite"/>
    </source>
</evidence>
<feature type="domain" description="MIF4G" evidence="4">
    <location>
        <begin position="711"/>
        <end position="919"/>
    </location>
</feature>
<dbReference type="SUPFAM" id="SSF48371">
    <property type="entry name" value="ARM repeat"/>
    <property type="match status" value="2"/>
</dbReference>
<feature type="compositionally biased region" description="Basic and acidic residues" evidence="3">
    <location>
        <begin position="417"/>
        <end position="439"/>
    </location>
</feature>
<proteinExistence type="predicted"/>
<organism evidence="5">
    <name type="scientific">Blastobotrys adeninivorans</name>
    <name type="common">Yeast</name>
    <name type="synonym">Arxula adeninivorans</name>
    <dbReference type="NCBI Taxonomy" id="409370"/>
    <lineage>
        <taxon>Eukaryota</taxon>
        <taxon>Fungi</taxon>
        <taxon>Dikarya</taxon>
        <taxon>Ascomycota</taxon>
        <taxon>Saccharomycotina</taxon>
        <taxon>Dipodascomycetes</taxon>
        <taxon>Dipodascales</taxon>
        <taxon>Trichomonascaceae</taxon>
        <taxon>Blastobotrys</taxon>
    </lineage>
</organism>
<feature type="region of interest" description="Disordered" evidence="3">
    <location>
        <begin position="241"/>
        <end position="262"/>
    </location>
</feature>
<dbReference type="GO" id="GO:0003723">
    <property type="term" value="F:RNA binding"/>
    <property type="evidence" value="ECO:0007669"/>
    <property type="project" value="InterPro"/>
</dbReference>
<name>A0A060TJP4_BLAAD</name>
<dbReference type="AlphaFoldDB" id="A0A060TJP4"/>
<gene>
    <name evidence="5" type="ORF">GNLVRS02_ARAD1D48532g</name>
</gene>
<dbReference type="Gene3D" id="1.25.40.180">
    <property type="match status" value="3"/>
</dbReference>
<dbReference type="PANTHER" id="PTHR12839:SF7">
    <property type="entry name" value="REGULATOR OF NONSENSE TRANSCRIPTS 2"/>
    <property type="match status" value="1"/>
</dbReference>
<feature type="region of interest" description="Disordered" evidence="3">
    <location>
        <begin position="394"/>
        <end position="490"/>
    </location>
</feature>
<comment type="subcellular location">
    <subcellularLocation>
        <location evidence="1">Cytoplasm</location>
    </subcellularLocation>
</comment>
<accession>A0A060TJP4</accession>
<dbReference type="Pfam" id="PF04050">
    <property type="entry name" value="Upf2"/>
    <property type="match status" value="1"/>
</dbReference>